<protein>
    <recommendedName>
        <fullName evidence="10">Sulfate exporter family transporter</fullName>
    </recommendedName>
</protein>
<dbReference type="PANTHER" id="PTHR30106">
    <property type="entry name" value="INNER MEMBRANE PROTEIN YEIH-RELATED"/>
    <property type="match status" value="1"/>
</dbReference>
<comment type="subcellular location">
    <subcellularLocation>
        <location evidence="1">Cell membrane</location>
        <topology evidence="1">Multi-pass membrane protein</topology>
    </subcellularLocation>
</comment>
<keyword evidence="6 7" id="KW-0472">Membrane</keyword>
<dbReference type="OrthoDB" id="9766798at2"/>
<reference evidence="8 9" key="1">
    <citation type="submission" date="2018-06" db="EMBL/GenBank/DDBJ databases">
        <authorList>
            <consortium name="Pathogen Informatics"/>
            <person name="Doyle S."/>
        </authorList>
    </citation>
    <scope>NUCLEOTIDE SEQUENCE [LARGE SCALE GENOMIC DNA]</scope>
    <source>
        <strain evidence="8 9">NCTC13296</strain>
    </source>
</reference>
<name>A0A379PMH1_9NOCA</name>
<evidence type="ECO:0000256" key="4">
    <source>
        <dbReference type="ARBA" id="ARBA00022692"/>
    </source>
</evidence>
<dbReference type="RefSeq" id="WP_064063721.1">
    <property type="nucleotide sequence ID" value="NZ_LPZN01000017.1"/>
</dbReference>
<comment type="similarity">
    <text evidence="2">Belongs to the UPF0324 family.</text>
</comment>
<evidence type="ECO:0000256" key="1">
    <source>
        <dbReference type="ARBA" id="ARBA00004651"/>
    </source>
</evidence>
<keyword evidence="9" id="KW-1185">Reference proteome</keyword>
<dbReference type="PANTHER" id="PTHR30106:SF2">
    <property type="entry name" value="UPF0324 INNER MEMBRANE PROTEIN YEIH"/>
    <property type="match status" value="1"/>
</dbReference>
<evidence type="ECO:0000313" key="9">
    <source>
        <dbReference type="Proteomes" id="UP000254569"/>
    </source>
</evidence>
<evidence type="ECO:0000256" key="3">
    <source>
        <dbReference type="ARBA" id="ARBA00022475"/>
    </source>
</evidence>
<feature type="transmembrane region" description="Helical" evidence="7">
    <location>
        <begin position="277"/>
        <end position="295"/>
    </location>
</feature>
<feature type="transmembrane region" description="Helical" evidence="7">
    <location>
        <begin position="307"/>
        <end position="328"/>
    </location>
</feature>
<dbReference type="EMBL" id="UGVI01000002">
    <property type="protein sequence ID" value="SUF09093.1"/>
    <property type="molecule type" value="Genomic_DNA"/>
</dbReference>
<feature type="transmembrane region" description="Helical" evidence="7">
    <location>
        <begin position="240"/>
        <end position="256"/>
    </location>
</feature>
<evidence type="ECO:0000313" key="8">
    <source>
        <dbReference type="EMBL" id="SUF09093.1"/>
    </source>
</evidence>
<evidence type="ECO:0000256" key="2">
    <source>
        <dbReference type="ARBA" id="ARBA00007977"/>
    </source>
</evidence>
<sequence>MIGDLHVTPELPVAAQSDTTPETTPRAHSRAIALTAGIALCVAGAGTALLLGGLIPAVNPMLIAIVLGALAANLVSLPAWIRPGVEFSTKRLLRLGIAVLGLQLMFSDIIELGWGVIGVVIAIVTLGITGTMYLGRLLGLSWTQRVLIACGFSICGAAAVAAADGVVDAKDEETLTSIALVVVFGTAMIPGIPLLAHIMGMNDLQAGILAGGSIHEVAQVVAAGGVIGGSALAVATVVKLARVLMLAPAMAYFGLVQRRRCREKGTNGATVGTRPPLVPVFVLGFLALVAVRSSGLLPDVVVDQAALVQSALLTTAMFGLGIGVRLSLLRSVGPRPFILAAAATGWVLLVALLGVAIVA</sequence>
<proteinExistence type="inferred from homology"/>
<feature type="transmembrane region" description="Helical" evidence="7">
    <location>
        <begin position="146"/>
        <end position="163"/>
    </location>
</feature>
<evidence type="ECO:0000256" key="7">
    <source>
        <dbReference type="SAM" id="Phobius"/>
    </source>
</evidence>
<keyword evidence="4 7" id="KW-0812">Transmembrane</keyword>
<feature type="transmembrane region" description="Helical" evidence="7">
    <location>
        <begin position="116"/>
        <end position="134"/>
    </location>
</feature>
<feature type="transmembrane region" description="Helical" evidence="7">
    <location>
        <begin position="337"/>
        <end position="358"/>
    </location>
</feature>
<dbReference type="GO" id="GO:0005886">
    <property type="term" value="C:plasma membrane"/>
    <property type="evidence" value="ECO:0007669"/>
    <property type="project" value="UniProtKB-SubCell"/>
</dbReference>
<feature type="transmembrane region" description="Helical" evidence="7">
    <location>
        <begin position="217"/>
        <end position="234"/>
    </location>
</feature>
<dbReference type="InterPro" id="IPR018383">
    <property type="entry name" value="UPF0324_pro"/>
</dbReference>
<keyword evidence="5 7" id="KW-1133">Transmembrane helix</keyword>
<gene>
    <name evidence="8" type="primary">yeiH_2</name>
    <name evidence="8" type="ORF">NCTC13296_04290</name>
</gene>
<feature type="transmembrane region" description="Helical" evidence="7">
    <location>
        <begin position="175"/>
        <end position="196"/>
    </location>
</feature>
<dbReference type="Proteomes" id="UP000254569">
    <property type="component" value="Unassembled WGS sequence"/>
</dbReference>
<feature type="transmembrane region" description="Helical" evidence="7">
    <location>
        <begin position="61"/>
        <end position="80"/>
    </location>
</feature>
<evidence type="ECO:0000256" key="6">
    <source>
        <dbReference type="ARBA" id="ARBA00023136"/>
    </source>
</evidence>
<dbReference type="AlphaFoldDB" id="A0A379PMH1"/>
<evidence type="ECO:0000256" key="5">
    <source>
        <dbReference type="ARBA" id="ARBA00022989"/>
    </source>
</evidence>
<accession>A0A379PMH1</accession>
<keyword evidence="3" id="KW-1003">Cell membrane</keyword>
<dbReference type="Pfam" id="PF03601">
    <property type="entry name" value="Cons_hypoth698"/>
    <property type="match status" value="1"/>
</dbReference>
<feature type="transmembrane region" description="Helical" evidence="7">
    <location>
        <begin position="31"/>
        <end position="55"/>
    </location>
</feature>
<organism evidence="8 9">
    <name type="scientific">Rhodococcus gordoniae</name>
    <dbReference type="NCBI Taxonomy" id="223392"/>
    <lineage>
        <taxon>Bacteria</taxon>
        <taxon>Bacillati</taxon>
        <taxon>Actinomycetota</taxon>
        <taxon>Actinomycetes</taxon>
        <taxon>Mycobacteriales</taxon>
        <taxon>Nocardiaceae</taxon>
        <taxon>Rhodococcus</taxon>
    </lineage>
</organism>
<evidence type="ECO:0008006" key="10">
    <source>
        <dbReference type="Google" id="ProtNLM"/>
    </source>
</evidence>